<dbReference type="AlphaFoldDB" id="A0A0A2C6P4"/>
<proteinExistence type="predicted"/>
<protein>
    <submittedName>
        <fullName evidence="1">Uncharacterized protein</fullName>
    </submittedName>
</protein>
<evidence type="ECO:0000313" key="1">
    <source>
        <dbReference type="EMBL" id="KGG21202.1"/>
    </source>
</evidence>
<name>A0A0A2C6P4_PROMR</name>
<evidence type="ECO:0000313" key="2">
    <source>
        <dbReference type="Proteomes" id="UP000030392"/>
    </source>
</evidence>
<comment type="caution">
    <text evidence="1">The sequence shown here is derived from an EMBL/GenBank/DDBJ whole genome shotgun (WGS) entry which is preliminary data.</text>
</comment>
<dbReference type="Proteomes" id="UP000030392">
    <property type="component" value="Unassembled WGS sequence"/>
</dbReference>
<organism evidence="1 2">
    <name type="scientific">Prochlorococcus marinus str. PAC1</name>
    <dbReference type="NCBI Taxonomy" id="59924"/>
    <lineage>
        <taxon>Bacteria</taxon>
        <taxon>Bacillati</taxon>
        <taxon>Cyanobacteriota</taxon>
        <taxon>Cyanophyceae</taxon>
        <taxon>Synechococcales</taxon>
        <taxon>Prochlorococcaceae</taxon>
        <taxon>Prochlorococcus</taxon>
    </lineage>
</organism>
<accession>A0A0A2C6P4</accession>
<dbReference type="EMBL" id="JNAX01000009">
    <property type="protein sequence ID" value="KGG21202.1"/>
    <property type="molecule type" value="Genomic_DNA"/>
</dbReference>
<reference evidence="2" key="1">
    <citation type="journal article" date="2014" name="Sci. Data">
        <title>Genomes of diverse isolates of the marine cyanobacterium Prochlorococcus.</title>
        <authorList>
            <person name="Biller S."/>
            <person name="Berube P."/>
            <person name="Thompson J."/>
            <person name="Kelly L."/>
            <person name="Roggensack S."/>
            <person name="Awad L."/>
            <person name="Roache-Johnson K."/>
            <person name="Ding H."/>
            <person name="Giovannoni S.J."/>
            <person name="Moore L.R."/>
            <person name="Chisholm S.W."/>
        </authorList>
    </citation>
    <scope>NUCLEOTIDE SEQUENCE [LARGE SCALE GENOMIC DNA]</scope>
    <source>
        <strain evidence="2">PAC1</strain>
    </source>
</reference>
<gene>
    <name evidence="1" type="ORF">EV03_0675</name>
</gene>
<sequence>MSRFDCLENSSIEIILFKFPCDQVKDSAPETRTISTSK</sequence>